<proteinExistence type="predicted"/>
<dbReference type="EMBL" id="JBEOQB010000008">
    <property type="protein sequence ID" value="MEZ0454569.1"/>
    <property type="molecule type" value="Genomic_DNA"/>
</dbReference>
<accession>A0A4U9VWV6</accession>
<evidence type="ECO:0000313" key="5">
    <source>
        <dbReference type="Proteomes" id="UP001566204"/>
    </source>
</evidence>
<reference evidence="3 4" key="1">
    <citation type="submission" date="2019-05" db="EMBL/GenBank/DDBJ databases">
        <authorList>
            <consortium name="Pathogen Informatics"/>
        </authorList>
    </citation>
    <scope>NUCLEOTIDE SEQUENCE [LARGE SCALE GENOMIC DNA]</scope>
    <source>
        <strain evidence="3 4">NCTC11429</strain>
    </source>
</reference>
<evidence type="ECO:0000313" key="2">
    <source>
        <dbReference type="EMBL" id="MEZ0454569.1"/>
    </source>
</evidence>
<sequence length="193" mass="21265">MKFPYLGVGLSVVLAVAMSNDIAFAGQFSNVSYQHGQVASDSLKVENLATALKKLKPIVPEAFKAKLKKEINGFKLTEAEAFEDAETGSFANANYVKGSQNIYLMITDGAGPGSEQVKGNLLNYLALKEFEEPENKSKIKNYKGWPVLFDWSMFENDGLTTIQYVEGDRYAVISSANNVPIEELEQFLNGFSL</sequence>
<feature type="chain" id="PRO_5020288279" description="DUF4367 domain-containing protein" evidence="1">
    <location>
        <begin position="26"/>
        <end position="193"/>
    </location>
</feature>
<keyword evidence="5" id="KW-1185">Reference proteome</keyword>
<dbReference type="AlphaFoldDB" id="A0A4U9VWV6"/>
<organism evidence="3 4">
    <name type="scientific">Sphingobacterium thalpophilum</name>
    <dbReference type="NCBI Taxonomy" id="259"/>
    <lineage>
        <taxon>Bacteria</taxon>
        <taxon>Pseudomonadati</taxon>
        <taxon>Bacteroidota</taxon>
        <taxon>Sphingobacteriia</taxon>
        <taxon>Sphingobacteriales</taxon>
        <taxon>Sphingobacteriaceae</taxon>
        <taxon>Sphingobacterium</taxon>
    </lineage>
</organism>
<reference evidence="2 5" key="2">
    <citation type="submission" date="2024-06" db="EMBL/GenBank/DDBJ databases">
        <title>Soil Sphingobacterium thalpophilum.</title>
        <authorList>
            <person name="Yang J."/>
            <person name="Li J."/>
        </authorList>
    </citation>
    <scope>NUCLEOTIDE SEQUENCE [LARGE SCALE GENOMIC DNA]</scope>
    <source>
        <strain evidence="2 5">22g91tb</strain>
    </source>
</reference>
<dbReference type="Proteomes" id="UP001566204">
    <property type="component" value="Unassembled WGS sequence"/>
</dbReference>
<dbReference type="Proteomes" id="UP000308196">
    <property type="component" value="Chromosome"/>
</dbReference>
<keyword evidence="1" id="KW-0732">Signal</keyword>
<evidence type="ECO:0000256" key="1">
    <source>
        <dbReference type="SAM" id="SignalP"/>
    </source>
</evidence>
<protein>
    <recommendedName>
        <fullName evidence="6">DUF4367 domain-containing protein</fullName>
    </recommendedName>
</protein>
<evidence type="ECO:0000313" key="3">
    <source>
        <dbReference type="EMBL" id="VTR52100.1"/>
    </source>
</evidence>
<evidence type="ECO:0000313" key="4">
    <source>
        <dbReference type="Proteomes" id="UP000308196"/>
    </source>
</evidence>
<dbReference type="EMBL" id="LR590484">
    <property type="protein sequence ID" value="VTR52100.1"/>
    <property type="molecule type" value="Genomic_DNA"/>
</dbReference>
<dbReference type="KEGG" id="stha:NCTC11429_04502"/>
<feature type="signal peptide" evidence="1">
    <location>
        <begin position="1"/>
        <end position="25"/>
    </location>
</feature>
<name>A0A4U9VWV6_9SPHI</name>
<dbReference type="GeneID" id="78465085"/>
<gene>
    <name evidence="2" type="ORF">ABTW24_23470</name>
    <name evidence="3" type="ORF">NCTC11429_04502</name>
</gene>
<evidence type="ECO:0008006" key="6">
    <source>
        <dbReference type="Google" id="ProtNLM"/>
    </source>
</evidence>
<dbReference type="RefSeq" id="WP_028070299.1">
    <property type="nucleotide sequence ID" value="NZ_JBEOQA010000002.1"/>
</dbReference>